<proteinExistence type="predicted"/>
<protein>
    <recommendedName>
        <fullName evidence="4">Endonuclease/exonuclease/phosphatase domain-containing protein</fullName>
    </recommendedName>
</protein>
<dbReference type="Gene3D" id="3.60.10.10">
    <property type="entry name" value="Endonuclease/exonuclease/phosphatase"/>
    <property type="match status" value="1"/>
</dbReference>
<dbReference type="EMBL" id="JABEVY010000185">
    <property type="protein sequence ID" value="KAF5243814.1"/>
    <property type="molecule type" value="Genomic_DNA"/>
</dbReference>
<keyword evidence="3" id="KW-1185">Reference proteome</keyword>
<evidence type="ECO:0000313" key="2">
    <source>
        <dbReference type="EMBL" id="KAF5243814.1"/>
    </source>
</evidence>
<organism evidence="2 3">
    <name type="scientific">Fusarium anthophilum</name>
    <dbReference type="NCBI Taxonomy" id="48485"/>
    <lineage>
        <taxon>Eukaryota</taxon>
        <taxon>Fungi</taxon>
        <taxon>Dikarya</taxon>
        <taxon>Ascomycota</taxon>
        <taxon>Pezizomycotina</taxon>
        <taxon>Sordariomycetes</taxon>
        <taxon>Hypocreomycetidae</taxon>
        <taxon>Hypocreales</taxon>
        <taxon>Nectriaceae</taxon>
        <taxon>Fusarium</taxon>
        <taxon>Fusarium fujikuroi species complex</taxon>
    </lineage>
</organism>
<evidence type="ECO:0000256" key="1">
    <source>
        <dbReference type="SAM" id="MobiDB-lite"/>
    </source>
</evidence>
<evidence type="ECO:0000313" key="3">
    <source>
        <dbReference type="Proteomes" id="UP000573603"/>
    </source>
</evidence>
<dbReference type="AlphaFoldDB" id="A0A8H5E1I2"/>
<dbReference type="SUPFAM" id="SSF56219">
    <property type="entry name" value="DNase I-like"/>
    <property type="match status" value="1"/>
</dbReference>
<reference evidence="2 3" key="1">
    <citation type="journal article" date="2020" name="BMC Genomics">
        <title>Correction to: Identification and distribution of gene clusters required for synthesis of sphingolipid metabolism inhibitors in diverse species of the filamentous fungus Fusarium.</title>
        <authorList>
            <person name="Kim H.S."/>
            <person name="Lohmar J.M."/>
            <person name="Busman M."/>
            <person name="Brown D.W."/>
            <person name="Naumann T.A."/>
            <person name="Divon H.H."/>
            <person name="Lysoe E."/>
            <person name="Uhlig S."/>
            <person name="Proctor R.H."/>
        </authorList>
    </citation>
    <scope>NUCLEOTIDE SEQUENCE [LARGE SCALE GENOMIC DNA]</scope>
    <source>
        <strain evidence="2 3">NRRL 25214</strain>
    </source>
</reference>
<accession>A0A8H5E1I2</accession>
<dbReference type="Proteomes" id="UP000573603">
    <property type="component" value="Unassembled WGS sequence"/>
</dbReference>
<name>A0A8H5E1I2_9HYPO</name>
<dbReference type="InterPro" id="IPR036691">
    <property type="entry name" value="Endo/exonu/phosph_ase_sf"/>
</dbReference>
<evidence type="ECO:0008006" key="4">
    <source>
        <dbReference type="Google" id="ProtNLM"/>
    </source>
</evidence>
<gene>
    <name evidence="2" type="ORF">FANTH_8008</name>
</gene>
<sequence>MCFNQNFPSTPHDVDVDMEDADFTTSFALDSVSNACLTRSSGETQTANLLFAALDERIRGVGFYVHSSIRTDQRRVWPYPGDNEDIFATLGLMNPSGPLSIHNVYNHNNRLDVPALLQHLASYESSKCDMVLLGDFNYHHGSWSIKDTGQQSPTIDLTYASRKLATSVLSCKALQVPRLISDHRVIETVIRRQVKTHVRMIPQWQEADHEAFQRSLEPLLPPLDAPLDTDDQRDKYMTDIMYGLMEAIHDNVPVRYLAKRHSLTSQHTEDPTSDQQTQPGVVGDVHATTKGAYELAGIANETTAFREGTKGFYIRIKDTDKLLFFTCRNVLFSNSFPNFDYHHNGNAPNMVIQPGQETYEHFVRQLLDCTTLLQDLGDKTTPAQREELDRAKEMKEKFEKLHEKKSRIIGHVLYSHKYSLGISETGAPRLRNWALVELNQDKHETVFSEMRNMVVASPRAGRELWRVLNDELDDEDRRRVEKQLPFHHINTYDLTRTVQEFEIKIPNEASRSLENQRAMVVAKFGRSTSLTFVVANEVKSVCRVPVLGQEFISEEWCILGHKKRGQCRRPFSEDGDSGSCILDMYGRVGGMLTGGKLAQGTIRIFPMLLRLNGY</sequence>
<feature type="region of interest" description="Disordered" evidence="1">
    <location>
        <begin position="262"/>
        <end position="281"/>
    </location>
</feature>
<comment type="caution">
    <text evidence="2">The sequence shown here is derived from an EMBL/GenBank/DDBJ whole genome shotgun (WGS) entry which is preliminary data.</text>
</comment>